<name>A0A411WX19_9BURK</name>
<keyword evidence="5" id="KW-1185">Reference proteome</keyword>
<keyword evidence="4" id="KW-0282">Flagellum</keyword>
<evidence type="ECO:0000313" key="5">
    <source>
        <dbReference type="Proteomes" id="UP000292307"/>
    </source>
</evidence>
<dbReference type="AlphaFoldDB" id="A0A411WX19"/>
<feature type="domain" description="Flagellar protein FlgJ N-terminal" evidence="2">
    <location>
        <begin position="65"/>
        <end position="116"/>
    </location>
</feature>
<evidence type="ECO:0000259" key="2">
    <source>
        <dbReference type="Pfam" id="PF10135"/>
    </source>
</evidence>
<dbReference type="Pfam" id="PF10135">
    <property type="entry name" value="Rod-binding"/>
    <property type="match status" value="1"/>
</dbReference>
<sequence length="149" mass="15348">MDSRLVSTNAAAGPAGGALGLNEASSVLPQAVAPAETDPAAAAYKKKASEAAVKFESFFIGHMLKQMRSSTKELAGDDSIYKDSINSDMLDMADNMVADQMANQRAFGIADAILRQLLPKAPAAPAAPMPATASEPAAQPAAQKISTKT</sequence>
<dbReference type="OrthoDB" id="9800413at2"/>
<keyword evidence="4" id="KW-0969">Cilium</keyword>
<proteinExistence type="predicted"/>
<gene>
    <name evidence="4" type="ORF">EYF70_09505</name>
    <name evidence="3" type="ORF">GCM10007387_32300</name>
</gene>
<keyword evidence="4" id="KW-0966">Cell projection</keyword>
<reference evidence="3" key="3">
    <citation type="submission" date="2022-12" db="EMBL/GenBank/DDBJ databases">
        <authorList>
            <person name="Sun Q."/>
            <person name="Kim S."/>
        </authorList>
    </citation>
    <scope>NUCLEOTIDE SEQUENCE</scope>
    <source>
        <strain evidence="3">KCTC 12343</strain>
    </source>
</reference>
<dbReference type="Proteomes" id="UP000292307">
    <property type="component" value="Chromosome"/>
</dbReference>
<feature type="region of interest" description="Disordered" evidence="1">
    <location>
        <begin position="124"/>
        <end position="149"/>
    </location>
</feature>
<organism evidence="3 6">
    <name type="scientific">Pseudoduganella albidiflava</name>
    <dbReference type="NCBI Taxonomy" id="321983"/>
    <lineage>
        <taxon>Bacteria</taxon>
        <taxon>Pseudomonadati</taxon>
        <taxon>Pseudomonadota</taxon>
        <taxon>Betaproteobacteria</taxon>
        <taxon>Burkholderiales</taxon>
        <taxon>Oxalobacteraceae</taxon>
        <taxon>Telluria group</taxon>
        <taxon>Pseudoduganella</taxon>
    </lineage>
</organism>
<dbReference type="InterPro" id="IPR019301">
    <property type="entry name" value="Flagellar_prot_FlgJ_N"/>
</dbReference>
<reference evidence="3" key="1">
    <citation type="journal article" date="2014" name="Int. J. Syst. Evol. Microbiol.">
        <title>Complete genome sequence of Corynebacterium casei LMG S-19264T (=DSM 44701T), isolated from a smear-ripened cheese.</title>
        <authorList>
            <consortium name="US DOE Joint Genome Institute (JGI-PGF)"/>
            <person name="Walter F."/>
            <person name="Albersmeier A."/>
            <person name="Kalinowski J."/>
            <person name="Ruckert C."/>
        </authorList>
    </citation>
    <scope>NUCLEOTIDE SEQUENCE</scope>
    <source>
        <strain evidence="3">KCTC 12343</strain>
    </source>
</reference>
<dbReference type="RefSeq" id="WP_131145183.1">
    <property type="nucleotide sequence ID" value="NZ_BMWV01000007.1"/>
</dbReference>
<evidence type="ECO:0000313" key="6">
    <source>
        <dbReference type="Proteomes" id="UP000628442"/>
    </source>
</evidence>
<protein>
    <submittedName>
        <fullName evidence="4">Flagellar biosynthesis protein FlgJ</fullName>
    </submittedName>
</protein>
<dbReference type="EMBL" id="BMWV01000007">
    <property type="protein sequence ID" value="GGY47754.1"/>
    <property type="molecule type" value="Genomic_DNA"/>
</dbReference>
<evidence type="ECO:0000313" key="4">
    <source>
        <dbReference type="EMBL" id="QBI01057.1"/>
    </source>
</evidence>
<dbReference type="EMBL" id="CP036401">
    <property type="protein sequence ID" value="QBI01057.1"/>
    <property type="molecule type" value="Genomic_DNA"/>
</dbReference>
<accession>A0A411WX19</accession>
<reference evidence="4 5" key="2">
    <citation type="submission" date="2019-02" db="EMBL/GenBank/DDBJ databases">
        <title>Draft Genome Sequences of Six Type Strains of the Genus Massilia.</title>
        <authorList>
            <person name="Miess H."/>
            <person name="Frediansyhah A."/>
            <person name="Gross H."/>
        </authorList>
    </citation>
    <scope>NUCLEOTIDE SEQUENCE [LARGE SCALE GENOMIC DNA]</scope>
    <source>
        <strain evidence="4 5">DSM 17472</strain>
    </source>
</reference>
<feature type="compositionally biased region" description="Low complexity" evidence="1">
    <location>
        <begin position="124"/>
        <end position="142"/>
    </location>
</feature>
<evidence type="ECO:0000256" key="1">
    <source>
        <dbReference type="SAM" id="MobiDB-lite"/>
    </source>
</evidence>
<dbReference type="Proteomes" id="UP000628442">
    <property type="component" value="Unassembled WGS sequence"/>
</dbReference>
<evidence type="ECO:0000313" key="3">
    <source>
        <dbReference type="EMBL" id="GGY47754.1"/>
    </source>
</evidence>